<feature type="region of interest" description="Disordered" evidence="1">
    <location>
        <begin position="20"/>
        <end position="70"/>
    </location>
</feature>
<dbReference type="KEGG" id="amus:LMH87_007053"/>
<proteinExistence type="predicted"/>
<reference evidence="2" key="1">
    <citation type="journal article" date="2023" name="Access Microbiol">
        <title>De-novo genome assembly for Akanthomyces muscarius, a biocontrol agent of insect agricultural pests.</title>
        <authorList>
            <person name="Erdos Z."/>
            <person name="Studholme D.J."/>
            <person name="Raymond B."/>
            <person name="Sharma M."/>
        </authorList>
    </citation>
    <scope>NUCLEOTIDE SEQUENCE</scope>
    <source>
        <strain evidence="2">Ve6</strain>
    </source>
</reference>
<dbReference type="GeneID" id="80894212"/>
<protein>
    <submittedName>
        <fullName evidence="2">Uncharacterized protein</fullName>
    </submittedName>
</protein>
<feature type="compositionally biased region" description="Basic and acidic residues" evidence="1">
    <location>
        <begin position="49"/>
        <end position="60"/>
    </location>
</feature>
<evidence type="ECO:0000313" key="3">
    <source>
        <dbReference type="Proteomes" id="UP001144673"/>
    </source>
</evidence>
<gene>
    <name evidence="2" type="ORF">LMH87_007053</name>
</gene>
<dbReference type="RefSeq" id="XP_056060334.1">
    <property type="nucleotide sequence ID" value="XM_056192080.1"/>
</dbReference>
<name>A0A9W8QPG8_AKAMU</name>
<dbReference type="EMBL" id="JAJHUN010000001">
    <property type="protein sequence ID" value="KAJ4165419.1"/>
    <property type="molecule type" value="Genomic_DNA"/>
</dbReference>
<evidence type="ECO:0000256" key="1">
    <source>
        <dbReference type="SAM" id="MobiDB-lite"/>
    </source>
</evidence>
<sequence>MPFGPKLKFEGTLEKLKPLETFGEDDKLEETERLEKGNDQAGGNGTLGHELENIPDHVEGSDGASLTSGTDTMTTIDADFVTRTADTEIFPALNTDNEVLRGMTTAMRAGNGEFNYRFKELTTGKDAKETLYKSLLNQRAEMHVMIEKYGTPPTIFKRVHFVKDFNDIRGGEVSGIHKELGEDLWKAIEAKNPEAFANFYDTVGTRLRFDSELKAHPQSGRPQLKTEEELQQVDKYKRFQNRTKRFIIARNALRYAEKKALAAYGKQIEPAIKMAQGGETVKWFYE</sequence>
<dbReference type="Proteomes" id="UP001144673">
    <property type="component" value="Chromosome 1"/>
</dbReference>
<accession>A0A9W8QPG8</accession>
<dbReference type="AlphaFoldDB" id="A0A9W8QPG8"/>
<organism evidence="2 3">
    <name type="scientific">Akanthomyces muscarius</name>
    <name type="common">Entomopathogenic fungus</name>
    <name type="synonym">Lecanicillium muscarium</name>
    <dbReference type="NCBI Taxonomy" id="2231603"/>
    <lineage>
        <taxon>Eukaryota</taxon>
        <taxon>Fungi</taxon>
        <taxon>Dikarya</taxon>
        <taxon>Ascomycota</taxon>
        <taxon>Pezizomycotina</taxon>
        <taxon>Sordariomycetes</taxon>
        <taxon>Hypocreomycetidae</taxon>
        <taxon>Hypocreales</taxon>
        <taxon>Cordycipitaceae</taxon>
        <taxon>Akanthomyces</taxon>
    </lineage>
</organism>
<evidence type="ECO:0000313" key="2">
    <source>
        <dbReference type="EMBL" id="KAJ4165419.1"/>
    </source>
</evidence>
<comment type="caution">
    <text evidence="2">The sequence shown here is derived from an EMBL/GenBank/DDBJ whole genome shotgun (WGS) entry which is preliminary data.</text>
</comment>
<keyword evidence="3" id="KW-1185">Reference proteome</keyword>